<gene>
    <name evidence="2" type="ORF">LDAN0321_LOCUS8402</name>
</gene>
<reference evidence="2" key="1">
    <citation type="submission" date="2021-01" db="EMBL/GenBank/DDBJ databases">
        <authorList>
            <person name="Corre E."/>
            <person name="Pelletier E."/>
            <person name="Niang G."/>
            <person name="Scheremetjew M."/>
            <person name="Finn R."/>
            <person name="Kale V."/>
            <person name="Holt S."/>
            <person name="Cochrane G."/>
            <person name="Meng A."/>
            <person name="Brown T."/>
            <person name="Cohen L."/>
        </authorList>
    </citation>
    <scope>NUCLEOTIDE SEQUENCE</scope>
    <source>
        <strain evidence="2">B650</strain>
    </source>
</reference>
<keyword evidence="1" id="KW-0732">Signal</keyword>
<accession>A0A7S2P314</accession>
<proteinExistence type="predicted"/>
<evidence type="ECO:0008006" key="3">
    <source>
        <dbReference type="Google" id="ProtNLM"/>
    </source>
</evidence>
<dbReference type="EMBL" id="HBGY01013109">
    <property type="protein sequence ID" value="CAD9574146.1"/>
    <property type="molecule type" value="Transcribed_RNA"/>
</dbReference>
<dbReference type="InterPro" id="IPR036850">
    <property type="entry name" value="NDK-like_dom_sf"/>
</dbReference>
<sequence length="350" mass="37476">MAPASTTDLLFFTLTSAIALFLQKRGGDCPSVGDKQECAAKAEPTLKNSAFVFIKPHANTEATRSLVKSKLIDAGLDILSECDITGPEIDEKKLIDQHYYAIASKATILPAKDIPVPTDKFQDAFGEKWEDALAAGKACNAMEACAKFGCSADELNAAWGGAKVTKFGGGFYCGLVTLNGQSLYVFNAFFMSMRSKFVGAEDSIHCYEVEWKPDVLSWSDFRNNLLGPTDPADGPAGSIRKTILEQWEALGLSSLPNKGDNGVHASASPFEGLAEKNNWLKRDLSTDAFGAALLAAGLSKETIEEWSVDPRVELPGGEGKGSVFDALEDMDAAECLSKLVELNELNAGVV</sequence>
<dbReference type="SUPFAM" id="SSF54919">
    <property type="entry name" value="Nucleoside diphosphate kinase, NDK"/>
    <property type="match status" value="1"/>
</dbReference>
<organism evidence="2">
    <name type="scientific">Leptocylindrus danicus</name>
    <dbReference type="NCBI Taxonomy" id="163516"/>
    <lineage>
        <taxon>Eukaryota</taxon>
        <taxon>Sar</taxon>
        <taxon>Stramenopiles</taxon>
        <taxon>Ochrophyta</taxon>
        <taxon>Bacillariophyta</taxon>
        <taxon>Coscinodiscophyceae</taxon>
        <taxon>Chaetocerotophycidae</taxon>
        <taxon>Leptocylindrales</taxon>
        <taxon>Leptocylindraceae</taxon>
        <taxon>Leptocylindrus</taxon>
    </lineage>
</organism>
<feature type="signal peptide" evidence="1">
    <location>
        <begin position="1"/>
        <end position="17"/>
    </location>
</feature>
<feature type="chain" id="PRO_5031571280" description="Nucleoside-diphosphate kinase" evidence="1">
    <location>
        <begin position="18"/>
        <end position="350"/>
    </location>
</feature>
<dbReference type="AlphaFoldDB" id="A0A7S2P314"/>
<evidence type="ECO:0000313" key="2">
    <source>
        <dbReference type="EMBL" id="CAD9574146.1"/>
    </source>
</evidence>
<evidence type="ECO:0000256" key="1">
    <source>
        <dbReference type="SAM" id="SignalP"/>
    </source>
</evidence>
<dbReference type="Gene3D" id="3.30.70.141">
    <property type="entry name" value="Nucleoside diphosphate kinase-like domain"/>
    <property type="match status" value="1"/>
</dbReference>
<protein>
    <recommendedName>
        <fullName evidence="3">Nucleoside-diphosphate kinase</fullName>
    </recommendedName>
</protein>
<name>A0A7S2P314_9STRA</name>